<accession>A0A6J4U7P4</accession>
<protein>
    <submittedName>
        <fullName evidence="1">Uncharacterized protein</fullName>
    </submittedName>
</protein>
<dbReference type="EMBL" id="CADCWG010000061">
    <property type="protein sequence ID" value="CAA9542609.1"/>
    <property type="molecule type" value="Genomic_DNA"/>
</dbReference>
<reference evidence="1" key="1">
    <citation type="submission" date="2020-02" db="EMBL/GenBank/DDBJ databases">
        <authorList>
            <person name="Meier V. D."/>
        </authorList>
    </citation>
    <scope>NUCLEOTIDE SEQUENCE</scope>
    <source>
        <strain evidence="1">AVDCRST_MAG49</strain>
    </source>
</reference>
<sequence length="75" mass="8849">MGETVSRRRKRVETILRRPTRMRFAEVEQVRRDFGMLPRRTAGSHVWFAKKGIGQIPIPKSGGKWVEYEYLDQVC</sequence>
<dbReference type="AlphaFoldDB" id="A0A6J4U7P4"/>
<organism evidence="1">
    <name type="scientific">uncultured Thermomicrobiales bacterium</name>
    <dbReference type="NCBI Taxonomy" id="1645740"/>
    <lineage>
        <taxon>Bacteria</taxon>
        <taxon>Pseudomonadati</taxon>
        <taxon>Thermomicrobiota</taxon>
        <taxon>Thermomicrobia</taxon>
        <taxon>Thermomicrobiales</taxon>
        <taxon>environmental samples</taxon>
    </lineage>
</organism>
<gene>
    <name evidence="1" type="ORF">AVDCRST_MAG49-967</name>
</gene>
<name>A0A6J4U7P4_9BACT</name>
<evidence type="ECO:0000313" key="1">
    <source>
        <dbReference type="EMBL" id="CAA9542609.1"/>
    </source>
</evidence>
<proteinExistence type="predicted"/>